<evidence type="ECO:0000313" key="4">
    <source>
        <dbReference type="Proteomes" id="UP000585474"/>
    </source>
</evidence>
<evidence type="ECO:0000256" key="1">
    <source>
        <dbReference type="SAM" id="MobiDB-lite"/>
    </source>
</evidence>
<organism evidence="3 4">
    <name type="scientific">Actinidia rufa</name>
    <dbReference type="NCBI Taxonomy" id="165716"/>
    <lineage>
        <taxon>Eukaryota</taxon>
        <taxon>Viridiplantae</taxon>
        <taxon>Streptophyta</taxon>
        <taxon>Embryophyta</taxon>
        <taxon>Tracheophyta</taxon>
        <taxon>Spermatophyta</taxon>
        <taxon>Magnoliopsida</taxon>
        <taxon>eudicotyledons</taxon>
        <taxon>Gunneridae</taxon>
        <taxon>Pentapetalae</taxon>
        <taxon>asterids</taxon>
        <taxon>Ericales</taxon>
        <taxon>Actinidiaceae</taxon>
        <taxon>Actinidia</taxon>
    </lineage>
</organism>
<dbReference type="PANTHER" id="PTHR48475:SF2">
    <property type="entry name" value="RIBONUCLEASE H"/>
    <property type="match status" value="1"/>
</dbReference>
<feature type="region of interest" description="Disordered" evidence="1">
    <location>
        <begin position="17"/>
        <end position="93"/>
    </location>
</feature>
<dbReference type="GO" id="GO:0003676">
    <property type="term" value="F:nucleic acid binding"/>
    <property type="evidence" value="ECO:0007669"/>
    <property type="project" value="InterPro"/>
</dbReference>
<dbReference type="CDD" id="cd09279">
    <property type="entry name" value="RNase_HI_like"/>
    <property type="match status" value="1"/>
</dbReference>
<keyword evidence="4" id="KW-1185">Reference proteome</keyword>
<dbReference type="InterPro" id="IPR002156">
    <property type="entry name" value="RNaseH_domain"/>
</dbReference>
<reference evidence="3 4" key="1">
    <citation type="submission" date="2019-07" db="EMBL/GenBank/DDBJ databases">
        <title>De Novo Assembly of kiwifruit Actinidia rufa.</title>
        <authorList>
            <person name="Sugita-Konishi S."/>
            <person name="Sato K."/>
            <person name="Mori E."/>
            <person name="Abe Y."/>
            <person name="Kisaki G."/>
            <person name="Hamano K."/>
            <person name="Suezawa K."/>
            <person name="Otani M."/>
            <person name="Fukuda T."/>
            <person name="Manabe T."/>
            <person name="Gomi K."/>
            <person name="Tabuchi M."/>
            <person name="Akimitsu K."/>
            <person name="Kataoka I."/>
        </authorList>
    </citation>
    <scope>NUCLEOTIDE SEQUENCE [LARGE SCALE GENOMIC DNA]</scope>
    <source>
        <strain evidence="4">cv. Fuchu</strain>
    </source>
</reference>
<dbReference type="EMBL" id="BJWL01000020">
    <property type="protein sequence ID" value="GFZ09156.1"/>
    <property type="molecule type" value="Genomic_DNA"/>
</dbReference>
<feature type="compositionally biased region" description="Basic and acidic residues" evidence="1">
    <location>
        <begin position="37"/>
        <end position="73"/>
    </location>
</feature>
<dbReference type="PROSITE" id="PS50879">
    <property type="entry name" value="RNASE_H_1"/>
    <property type="match status" value="1"/>
</dbReference>
<dbReference type="Gene3D" id="3.30.420.10">
    <property type="entry name" value="Ribonuclease H-like superfamily/Ribonuclease H"/>
    <property type="match status" value="2"/>
</dbReference>
<dbReference type="PANTHER" id="PTHR48475">
    <property type="entry name" value="RIBONUCLEASE H"/>
    <property type="match status" value="1"/>
</dbReference>
<dbReference type="Proteomes" id="UP000585474">
    <property type="component" value="Unassembled WGS sequence"/>
</dbReference>
<feature type="domain" description="RNase H type-1" evidence="2">
    <location>
        <begin position="461"/>
        <end position="590"/>
    </location>
</feature>
<gene>
    <name evidence="3" type="ORF">Acr_20g0009640</name>
</gene>
<accession>A0A7J0GEC1</accession>
<comment type="caution">
    <text evidence="3">The sequence shown here is derived from an EMBL/GenBank/DDBJ whole genome shotgun (WGS) entry which is preliminary data.</text>
</comment>
<dbReference type="InterPro" id="IPR012337">
    <property type="entry name" value="RNaseH-like_sf"/>
</dbReference>
<dbReference type="AlphaFoldDB" id="A0A7J0GEC1"/>
<proteinExistence type="predicted"/>
<feature type="compositionally biased region" description="Basic and acidic residues" evidence="1">
    <location>
        <begin position="83"/>
        <end position="93"/>
    </location>
</feature>
<evidence type="ECO:0000259" key="2">
    <source>
        <dbReference type="PROSITE" id="PS50879"/>
    </source>
</evidence>
<evidence type="ECO:0000313" key="3">
    <source>
        <dbReference type="EMBL" id="GFZ09156.1"/>
    </source>
</evidence>
<dbReference type="OrthoDB" id="101614at2759"/>
<dbReference type="Pfam" id="PF13456">
    <property type="entry name" value="RVT_3"/>
    <property type="match status" value="1"/>
</dbReference>
<protein>
    <recommendedName>
        <fullName evidence="2">RNase H type-1 domain-containing protein</fullName>
    </recommendedName>
</protein>
<dbReference type="SUPFAM" id="SSF53098">
    <property type="entry name" value="Ribonuclease H-like"/>
    <property type="match status" value="1"/>
</dbReference>
<sequence length="825" mass="94115">MTQILVDNQLMELIQADNVQSSRARSKGAGGPLMGAQRERRPDAQAELESHGDNRTEVSKLESNGDNRIEVSSKRKSSPRRSQRSEDLRDALNAKRNQVADLREKLNSRRIAGKVRTVIPADSTVRPLALMRRKARPKVPDSFFPENLMLDPPIDLRDLMSRVEMFARLKDDVRQAERTEGKVGCGEASIKKWKDGLSPYKSRTKHGINVVFKEPIYKLLARIKDKPYFKKLEPIGGRPKEAKSALEIMRRLGQKRPELTRAIDWRIRRQENPGEHWKFGREIGYQDERAAKQCYLATVSTKAAMKVVQMIEEDIEVLEDVGRDIEAKIIKELVCYELDEPGSDRFFLIGSYLNECERTELIQLLKANIKAFAWTFFKMPRIDPAFIKHELNVQLDLGQFDIKFSPRVAIKGQVLADFMAEFSPRAGAQEQNQSGPLRQGNNLQDAPSILQPLNESIEVDPSLAWKMHVDGAKNSQEAGAGVVLNSPEGAVFEQYLRFNFPATNNEAEYEALIVGLRFANKLGVPELHIYSDSKLVVNQVMGKFEARGIKMAKYLNMAKSLISEFRVVKIEQVRRELNAHVDALVALASIFEGDIGRTVTVHIVSVPSIKEEPKSVLVNTELGPSWMDSIVNYLRTDKLPDNKREAYKIRVKAVSFWISPSEDLYKRSYQGPYLLCVHSSLIEDVLYEIHEGMCRLHSRGKSLAHRALSQGYWWPYMQKDAQAKATNKMIMNGIKKRLEKAKGKWVDELANVLWAYQTTPWKATNEMPYSLAFGFEAVISLEVGLPTIWIEAYDTTHNNEVLARDLDLIEERRDNELIRMDDYQK</sequence>
<name>A0A7J0GEC1_9ERIC</name>
<dbReference type="InterPro" id="IPR036397">
    <property type="entry name" value="RNaseH_sf"/>
</dbReference>
<dbReference type="GO" id="GO:0004523">
    <property type="term" value="F:RNA-DNA hybrid ribonuclease activity"/>
    <property type="evidence" value="ECO:0007669"/>
    <property type="project" value="InterPro"/>
</dbReference>